<dbReference type="Proteomes" id="UP001501844">
    <property type="component" value="Unassembled WGS sequence"/>
</dbReference>
<protein>
    <recommendedName>
        <fullName evidence="3">PilZ domain-containing protein</fullName>
    </recommendedName>
</protein>
<dbReference type="SUPFAM" id="SSF50447">
    <property type="entry name" value="Translation proteins"/>
    <property type="match status" value="1"/>
</dbReference>
<sequence length="108" mass="12418">MKNRQEENQEIRFIIRDTFYITDRGIVFSGEALDGMVSAGDNLKFSFNGQIKEGQIIAVHDNRNINSDKLSFGLLLKFTDEREVETLRNWKPKDVEAKVVKGEKKNAL</sequence>
<organism evidence="1 2">
    <name type="scientific">Nibribacter koreensis</name>
    <dbReference type="NCBI Taxonomy" id="1084519"/>
    <lineage>
        <taxon>Bacteria</taxon>
        <taxon>Pseudomonadati</taxon>
        <taxon>Bacteroidota</taxon>
        <taxon>Cytophagia</taxon>
        <taxon>Cytophagales</taxon>
        <taxon>Hymenobacteraceae</taxon>
        <taxon>Nibribacter</taxon>
    </lineage>
</organism>
<proteinExistence type="predicted"/>
<name>A0ABP8FG87_9BACT</name>
<reference evidence="2" key="1">
    <citation type="journal article" date="2019" name="Int. J. Syst. Evol. Microbiol.">
        <title>The Global Catalogue of Microorganisms (GCM) 10K type strain sequencing project: providing services to taxonomists for standard genome sequencing and annotation.</title>
        <authorList>
            <consortium name="The Broad Institute Genomics Platform"/>
            <consortium name="The Broad Institute Genome Sequencing Center for Infectious Disease"/>
            <person name="Wu L."/>
            <person name="Ma J."/>
        </authorList>
    </citation>
    <scope>NUCLEOTIDE SEQUENCE [LARGE SCALE GENOMIC DNA]</scope>
    <source>
        <strain evidence="2">JCM 17917</strain>
    </source>
</reference>
<evidence type="ECO:0000313" key="2">
    <source>
        <dbReference type="Proteomes" id="UP001501844"/>
    </source>
</evidence>
<keyword evidence="2" id="KW-1185">Reference proteome</keyword>
<accession>A0ABP8FG87</accession>
<dbReference type="Gene3D" id="2.40.30.10">
    <property type="entry name" value="Translation factors"/>
    <property type="match status" value="1"/>
</dbReference>
<dbReference type="EMBL" id="BAABGX010000002">
    <property type="protein sequence ID" value="GAA4303097.1"/>
    <property type="molecule type" value="Genomic_DNA"/>
</dbReference>
<gene>
    <name evidence="1" type="ORF">GCM10023183_15370</name>
</gene>
<comment type="caution">
    <text evidence="1">The sequence shown here is derived from an EMBL/GenBank/DDBJ whole genome shotgun (WGS) entry which is preliminary data.</text>
</comment>
<evidence type="ECO:0000313" key="1">
    <source>
        <dbReference type="EMBL" id="GAA4303097.1"/>
    </source>
</evidence>
<dbReference type="RefSeq" id="WP_345164349.1">
    <property type="nucleotide sequence ID" value="NZ_BAABGX010000002.1"/>
</dbReference>
<dbReference type="InterPro" id="IPR009000">
    <property type="entry name" value="Transl_B-barrel_sf"/>
</dbReference>
<evidence type="ECO:0008006" key="3">
    <source>
        <dbReference type="Google" id="ProtNLM"/>
    </source>
</evidence>